<dbReference type="PANTHER" id="PTHR13593">
    <property type="match status" value="1"/>
</dbReference>
<dbReference type="InterPro" id="IPR051057">
    <property type="entry name" value="PI-PLC_domain"/>
</dbReference>
<proteinExistence type="predicted"/>
<evidence type="ECO:0000256" key="1">
    <source>
        <dbReference type="ARBA" id="ARBA00001316"/>
    </source>
</evidence>
<dbReference type="Pfam" id="PF00388">
    <property type="entry name" value="PI-PLC-X"/>
    <property type="match status" value="1"/>
</dbReference>
<dbReference type="AlphaFoldDB" id="A0A0H4WXD2"/>
<dbReference type="SMART" id="SM00148">
    <property type="entry name" value="PLCXc"/>
    <property type="match status" value="1"/>
</dbReference>
<dbReference type="InterPro" id="IPR017946">
    <property type="entry name" value="PLC-like_Pdiesterase_TIM-brl"/>
</dbReference>
<evidence type="ECO:0000256" key="3">
    <source>
        <dbReference type="ARBA" id="ARBA00019758"/>
    </source>
</evidence>
<dbReference type="GO" id="GO:0004436">
    <property type="term" value="F:phosphatidylinositol diacylglycerol-lyase activity"/>
    <property type="evidence" value="ECO:0007669"/>
    <property type="project" value="UniProtKB-EC"/>
</dbReference>
<feature type="chain" id="PRO_5005213071" description="1-phosphatidylinositol phosphodiesterase" evidence="6">
    <location>
        <begin position="32"/>
        <end position="568"/>
    </location>
</feature>
<gene>
    <name evidence="8" type="ORF">A176_002897</name>
</gene>
<dbReference type="Proteomes" id="UP000009026">
    <property type="component" value="Chromosome"/>
</dbReference>
<name>A0A0H4WXD2_9BACT</name>
<dbReference type="GO" id="GO:0006629">
    <property type="term" value="P:lipid metabolic process"/>
    <property type="evidence" value="ECO:0007669"/>
    <property type="project" value="InterPro"/>
</dbReference>
<dbReference type="KEGG" id="mym:A176_002897"/>
<evidence type="ECO:0000256" key="5">
    <source>
        <dbReference type="ARBA" id="ARBA00030782"/>
    </source>
</evidence>
<evidence type="ECO:0000259" key="7">
    <source>
        <dbReference type="SMART" id="SM00148"/>
    </source>
</evidence>
<dbReference type="STRING" id="1297742.A176_002897"/>
<evidence type="ECO:0000256" key="6">
    <source>
        <dbReference type="SAM" id="SignalP"/>
    </source>
</evidence>
<evidence type="ECO:0000256" key="2">
    <source>
        <dbReference type="ARBA" id="ARBA00012581"/>
    </source>
</evidence>
<dbReference type="EC" id="4.6.1.13" evidence="2"/>
<evidence type="ECO:0000256" key="4">
    <source>
        <dbReference type="ARBA" id="ARBA00030474"/>
    </source>
</evidence>
<accession>A0A0H4WXD2</accession>
<organism evidence="8 9">
    <name type="scientific">Pseudomyxococcus hansupus</name>
    <dbReference type="NCBI Taxonomy" id="1297742"/>
    <lineage>
        <taxon>Bacteria</taxon>
        <taxon>Pseudomonadati</taxon>
        <taxon>Myxococcota</taxon>
        <taxon>Myxococcia</taxon>
        <taxon>Myxococcales</taxon>
        <taxon>Cystobacterineae</taxon>
        <taxon>Myxococcaceae</taxon>
        <taxon>Pseudomyxococcus</taxon>
    </lineage>
</organism>
<dbReference type="InterPro" id="IPR011024">
    <property type="entry name" value="G_crystallin-like"/>
</dbReference>
<dbReference type="eggNOG" id="COG0823">
    <property type="taxonomic scope" value="Bacteria"/>
</dbReference>
<dbReference type="EMBL" id="CP012109">
    <property type="protein sequence ID" value="AKQ65985.1"/>
    <property type="molecule type" value="Genomic_DNA"/>
</dbReference>
<protein>
    <recommendedName>
        <fullName evidence="3">1-phosphatidylinositol phosphodiesterase</fullName>
        <ecNumber evidence="2">4.6.1.13</ecNumber>
    </recommendedName>
    <alternativeName>
        <fullName evidence="4">Phosphatidylinositol diacylglycerol-lyase</fullName>
    </alternativeName>
    <alternativeName>
        <fullName evidence="5">Phosphatidylinositol-specific phospholipase C</fullName>
    </alternativeName>
</protein>
<keyword evidence="9" id="KW-1185">Reference proteome</keyword>
<keyword evidence="6" id="KW-0732">Signal</keyword>
<reference evidence="8 9" key="1">
    <citation type="journal article" date="2016" name="PLoS ONE">
        <title>Complete Genome Sequence and Comparative Genomics of a Novel Myxobacterium Myxococcus hansupus.</title>
        <authorList>
            <person name="Sharma G."/>
            <person name="Narwani T."/>
            <person name="Subramanian S."/>
        </authorList>
    </citation>
    <scope>NUCLEOTIDE SEQUENCE [LARGE SCALE GENOMIC DNA]</scope>
    <source>
        <strain evidence="9">mixupus</strain>
    </source>
</reference>
<comment type="catalytic activity">
    <reaction evidence="1">
        <text>a 1,2-diacyl-sn-glycero-3-phospho-(1D-myo-inositol) = 1D-myo-inositol 1,2-cyclic phosphate + a 1,2-diacyl-sn-glycerol</text>
        <dbReference type="Rhea" id="RHEA:17093"/>
        <dbReference type="ChEBI" id="CHEBI:17815"/>
        <dbReference type="ChEBI" id="CHEBI:57880"/>
        <dbReference type="ChEBI" id="CHEBI:58484"/>
        <dbReference type="EC" id="4.6.1.13"/>
    </reaction>
</comment>
<dbReference type="PANTHER" id="PTHR13593:SF113">
    <property type="entry name" value="SI:DKEY-266F7.9"/>
    <property type="match status" value="1"/>
</dbReference>
<feature type="domain" description="Phosphatidylinositol-specific phospholipase C X" evidence="7">
    <location>
        <begin position="54"/>
        <end position="197"/>
    </location>
</feature>
<dbReference type="Gene3D" id="3.20.20.190">
    <property type="entry name" value="Phosphatidylinositol (PI) phosphodiesterase"/>
    <property type="match status" value="1"/>
</dbReference>
<dbReference type="PATRIC" id="fig|1297742.4.peg.2925"/>
<evidence type="ECO:0000313" key="8">
    <source>
        <dbReference type="EMBL" id="AKQ65985.1"/>
    </source>
</evidence>
<dbReference type="SUPFAM" id="SSF51695">
    <property type="entry name" value="PLC-like phosphodiesterases"/>
    <property type="match status" value="1"/>
</dbReference>
<evidence type="ECO:0000313" key="9">
    <source>
        <dbReference type="Proteomes" id="UP000009026"/>
    </source>
</evidence>
<dbReference type="PROSITE" id="PS50007">
    <property type="entry name" value="PIPLC_X_DOMAIN"/>
    <property type="match status" value="1"/>
</dbReference>
<dbReference type="SUPFAM" id="SSF49695">
    <property type="entry name" value="gamma-Crystallin-like"/>
    <property type="match status" value="1"/>
</dbReference>
<dbReference type="Gene3D" id="2.60.20.10">
    <property type="entry name" value="Crystallins"/>
    <property type="match status" value="1"/>
</dbReference>
<dbReference type="RefSeq" id="WP_002636455.1">
    <property type="nucleotide sequence ID" value="NZ_CP012109.1"/>
</dbReference>
<feature type="signal peptide" evidence="6">
    <location>
        <begin position="1"/>
        <end position="31"/>
    </location>
</feature>
<dbReference type="GO" id="GO:0008081">
    <property type="term" value="F:phosphoric diester hydrolase activity"/>
    <property type="evidence" value="ECO:0007669"/>
    <property type="project" value="InterPro"/>
</dbReference>
<dbReference type="CDD" id="cd08586">
    <property type="entry name" value="PI-PLCc_BcPLC_like"/>
    <property type="match status" value="1"/>
</dbReference>
<sequence length="568" mass="62140">MSNRSSAFPRLRHLAAMLVLASVAMAPAAFARGRYYNDSGSIETHHPNWMNWVPDSTRLSALSLPGTHDTMAYQGYGGSLTQTQSLDLRKQLEAGVRALDIRCRHIADSFTIHHGVVYLHVNFDDVLRTTIQFLNANPSETVVMRVKKEHTEENVTRSFAETYLAYRNNPAYRPYIWTGSQVPSLGEVRGKIVILDDFGGGAYGIAWGSLNLQDDWTVSTLFDIGNKWNKVRAHLERTNTGASSSLFVNFLSGASALAHPYSVAGGHSSMGIRGVNDYAIDHLVAGHNQRAGILFMDFPGAGLIDAILALNFRLLSSTTWLPDDFNVIFRNTAHTIGGNAEQRWHGIRNFVNNAVPGRYWHVMALKRAWGAWMTHQGNYYQSDSMDDYTHIAFPTNSVTSVVGKGTLESYVRGQLGSLSGGAGERAVALHGRLGARFPFQRWAVVVKQSPGGLSNWAYSDYGRGAHLSSGDYTYAVQAHSASEGVYLHEHGNFEGNLVRLTGGVNALGDLGFNDVASSLSVVGPYRATLCEHVNLTGRCTTATQSVSDIDTLPNGPWNDRVSSVAISR</sequence>
<dbReference type="InterPro" id="IPR000909">
    <property type="entry name" value="PLipase_C_PInositol-sp_X_dom"/>
</dbReference>